<dbReference type="PANTHER" id="PTHR24207:SF2">
    <property type="entry name" value="ZYX102 PROTEIN"/>
    <property type="match status" value="1"/>
</dbReference>
<feature type="domain" description="LIM zinc-binding" evidence="7">
    <location>
        <begin position="396"/>
        <end position="464"/>
    </location>
</feature>
<protein>
    <recommendedName>
        <fullName evidence="7">LIM zinc-binding domain-containing protein</fullName>
    </recommendedName>
</protein>
<keyword evidence="2" id="KW-0677">Repeat</keyword>
<dbReference type="PROSITE" id="PS50023">
    <property type="entry name" value="LIM_DOMAIN_2"/>
    <property type="match status" value="2"/>
</dbReference>
<feature type="region of interest" description="Disordered" evidence="6">
    <location>
        <begin position="83"/>
        <end position="130"/>
    </location>
</feature>
<proteinExistence type="predicted"/>
<feature type="compositionally biased region" description="Basic and acidic residues" evidence="6">
    <location>
        <begin position="119"/>
        <end position="130"/>
    </location>
</feature>
<evidence type="ECO:0000313" key="9">
    <source>
        <dbReference type="Proteomes" id="UP000001307"/>
    </source>
</evidence>
<dbReference type="CDD" id="cd08368">
    <property type="entry name" value="LIM"/>
    <property type="match status" value="2"/>
</dbReference>
<dbReference type="InParanoid" id="E4XL57"/>
<dbReference type="EMBL" id="FN653067">
    <property type="protein sequence ID" value="CBY10818.1"/>
    <property type="molecule type" value="Genomic_DNA"/>
</dbReference>
<gene>
    <name evidence="8" type="ORF">GSOID_T00014429001</name>
</gene>
<keyword evidence="1 5" id="KW-0479">Metal-binding</keyword>
<evidence type="ECO:0000256" key="4">
    <source>
        <dbReference type="ARBA" id="ARBA00023038"/>
    </source>
</evidence>
<evidence type="ECO:0000256" key="3">
    <source>
        <dbReference type="ARBA" id="ARBA00022833"/>
    </source>
</evidence>
<evidence type="ECO:0000256" key="6">
    <source>
        <dbReference type="SAM" id="MobiDB-lite"/>
    </source>
</evidence>
<keyword evidence="9" id="KW-1185">Reference proteome</keyword>
<feature type="compositionally biased region" description="Basic and acidic residues" evidence="6">
    <location>
        <begin position="1"/>
        <end position="32"/>
    </location>
</feature>
<dbReference type="Gene3D" id="2.10.110.10">
    <property type="entry name" value="Cysteine Rich Protein"/>
    <property type="match status" value="3"/>
</dbReference>
<dbReference type="SMART" id="SM00132">
    <property type="entry name" value="LIM"/>
    <property type="match status" value="3"/>
</dbReference>
<feature type="region of interest" description="Disordered" evidence="6">
    <location>
        <begin position="1"/>
        <end position="35"/>
    </location>
</feature>
<feature type="domain" description="LIM zinc-binding" evidence="7">
    <location>
        <begin position="336"/>
        <end position="395"/>
    </location>
</feature>
<dbReference type="InterPro" id="IPR001781">
    <property type="entry name" value="Znf_LIM"/>
</dbReference>
<dbReference type="PANTHER" id="PTHR24207">
    <property type="entry name" value="ZYX102 PROTEIN"/>
    <property type="match status" value="1"/>
</dbReference>
<reference evidence="8" key="1">
    <citation type="journal article" date="2010" name="Science">
        <title>Plasticity of animal genome architecture unmasked by rapid evolution of a pelagic tunicate.</title>
        <authorList>
            <person name="Denoeud F."/>
            <person name="Henriet S."/>
            <person name="Mungpakdee S."/>
            <person name="Aury J.M."/>
            <person name="Da Silva C."/>
            <person name="Brinkmann H."/>
            <person name="Mikhaleva J."/>
            <person name="Olsen L.C."/>
            <person name="Jubin C."/>
            <person name="Canestro C."/>
            <person name="Bouquet J.M."/>
            <person name="Danks G."/>
            <person name="Poulain J."/>
            <person name="Campsteijn C."/>
            <person name="Adamski M."/>
            <person name="Cross I."/>
            <person name="Yadetie F."/>
            <person name="Muffato M."/>
            <person name="Louis A."/>
            <person name="Butcher S."/>
            <person name="Tsagkogeorga G."/>
            <person name="Konrad A."/>
            <person name="Singh S."/>
            <person name="Jensen M.F."/>
            <person name="Cong E.H."/>
            <person name="Eikeseth-Otteraa H."/>
            <person name="Noel B."/>
            <person name="Anthouard V."/>
            <person name="Porcel B.M."/>
            <person name="Kachouri-Lafond R."/>
            <person name="Nishino A."/>
            <person name="Ugolini M."/>
            <person name="Chourrout P."/>
            <person name="Nishida H."/>
            <person name="Aasland R."/>
            <person name="Huzurbazar S."/>
            <person name="Westhof E."/>
            <person name="Delsuc F."/>
            <person name="Lehrach H."/>
            <person name="Reinhardt R."/>
            <person name="Weissenbach J."/>
            <person name="Roy S.W."/>
            <person name="Artiguenave F."/>
            <person name="Postlethwait J.H."/>
            <person name="Manak J.R."/>
            <person name="Thompson E.M."/>
            <person name="Jaillon O."/>
            <person name="Du Pasquier L."/>
            <person name="Boudinot P."/>
            <person name="Liberles D.A."/>
            <person name="Volff J.N."/>
            <person name="Philippe H."/>
            <person name="Lenhard B."/>
            <person name="Roest Crollius H."/>
            <person name="Wincker P."/>
            <person name="Chourrout D."/>
        </authorList>
    </citation>
    <scope>NUCLEOTIDE SEQUENCE [LARGE SCALE GENOMIC DNA]</scope>
</reference>
<evidence type="ECO:0000259" key="7">
    <source>
        <dbReference type="PROSITE" id="PS50023"/>
    </source>
</evidence>
<evidence type="ECO:0000256" key="1">
    <source>
        <dbReference type="ARBA" id="ARBA00022723"/>
    </source>
</evidence>
<dbReference type="OrthoDB" id="25414at2759"/>
<keyword evidence="4 5" id="KW-0440">LIM domain</keyword>
<organism evidence="8">
    <name type="scientific">Oikopleura dioica</name>
    <name type="common">Tunicate</name>
    <dbReference type="NCBI Taxonomy" id="34765"/>
    <lineage>
        <taxon>Eukaryota</taxon>
        <taxon>Metazoa</taxon>
        <taxon>Chordata</taxon>
        <taxon>Tunicata</taxon>
        <taxon>Appendicularia</taxon>
        <taxon>Copelata</taxon>
        <taxon>Oikopleuridae</taxon>
        <taxon>Oikopleura</taxon>
    </lineage>
</organism>
<evidence type="ECO:0000256" key="2">
    <source>
        <dbReference type="ARBA" id="ARBA00022737"/>
    </source>
</evidence>
<name>E4XL57_OIKDI</name>
<feature type="region of interest" description="Disordered" evidence="6">
    <location>
        <begin position="223"/>
        <end position="253"/>
    </location>
</feature>
<evidence type="ECO:0000256" key="5">
    <source>
        <dbReference type="PROSITE-ProRule" id="PRU00125"/>
    </source>
</evidence>
<evidence type="ECO:0000313" key="8">
    <source>
        <dbReference type="EMBL" id="CBY10818.1"/>
    </source>
</evidence>
<keyword evidence="3 5" id="KW-0862">Zinc</keyword>
<accession>E4XL57</accession>
<sequence length="480" mass="54224">MIDKEQRKKLHREMMQRKAHPYADIKAEKKEDEVGEEMSTVVKISSRNQPDLDLMGKQLHMFFKTKTKLEYYNDWRATDAAEAYTKSPSPSPTSSFPALENAARTNSPPKIRNELPPPIRERRDSLNKSERVQKELEEAMNELKAAQANPPTPPPVFEEELDFSSIPLPEPLVLDLSVDSGHVDSVADELVDERALATDVDLWSNQSSSPQQSPRPLKSILKRVKSRKNPNHSEPLVCKKEADMPLKTTQESSDEVDRQLQLLMSNLKTPAFVANRVCQKCCGMISADAGCSPMGIDLHISCFKCSTCSKPLYQTEYRATLQNEFFCDPCYNKQKAICCVCDSDIEGRVITFAEKSFHPNCFNCYKCSKNLQYEDCTSFEDNICCIKCFYRVSAKICARCCKSIVPEDGAQEAKQITIAGASFHKSCFSCKDCKIMLFDPNSGGPFDFDGDFVCQKCAQRRRKNAVITKRLQRKSSSTAR</sequence>
<dbReference type="Proteomes" id="UP000001307">
    <property type="component" value="Unassembled WGS sequence"/>
</dbReference>
<dbReference type="AlphaFoldDB" id="E4XL57"/>
<dbReference type="Pfam" id="PF00412">
    <property type="entry name" value="LIM"/>
    <property type="match status" value="3"/>
</dbReference>
<dbReference type="GO" id="GO:0046872">
    <property type="term" value="F:metal ion binding"/>
    <property type="evidence" value="ECO:0007669"/>
    <property type="project" value="UniProtKB-KW"/>
</dbReference>
<dbReference type="SUPFAM" id="SSF57716">
    <property type="entry name" value="Glucocorticoid receptor-like (DNA-binding domain)"/>
    <property type="match status" value="2"/>
</dbReference>